<evidence type="ECO:0000313" key="3">
    <source>
        <dbReference type="EMBL" id="KTR27936.1"/>
    </source>
</evidence>
<reference evidence="3 4" key="1">
    <citation type="journal article" date="2016" name="Front. Microbiol.">
        <title>Genomic Resource of Rice Seed Associated Bacteria.</title>
        <authorList>
            <person name="Midha S."/>
            <person name="Bansal K."/>
            <person name="Sharma S."/>
            <person name="Kumar N."/>
            <person name="Patil P.P."/>
            <person name="Chaudhry V."/>
            <person name="Patil P.B."/>
        </authorList>
    </citation>
    <scope>NUCLEOTIDE SEQUENCE [LARGE SCALE GENOMIC DNA]</scope>
    <source>
        <strain evidence="3 4">RSA11</strain>
    </source>
</reference>
<protein>
    <submittedName>
        <fullName evidence="3">Uncharacterized protein</fullName>
    </submittedName>
</protein>
<evidence type="ECO:0000313" key="4">
    <source>
        <dbReference type="Proteomes" id="UP000072605"/>
    </source>
</evidence>
<keyword evidence="2" id="KW-0812">Transmembrane</keyword>
<sequence>MEERRRSNRRKSGLGGKGTLFAILGVVVIGTAGSIYSNQNEKPVDVKQEVKAQDEKSTTSTKQFKTSVKVQSPSDITDPEKIQAALDAGPGSLKDTIDATDQFIDRLMTKQEAVRKTKKLPIKDFQQTITKDVVQQIDDQITSLNEASQTAHTMAMGLLLNQEKGATFENTEGLDYQNLEQLSQNLNAMASSFETYAMAKNFESWGEASSYLPNRRDKSLLAVPLNDAITKTVESNSEPIIAEPVTEEGNADAQAEVVYDTDTILPSIYNVSQMYDQLAFKIDELNKMVGTSGDKVTAPISSQLFSLKEMINPISGELTTLQNANTPDDVATMTQQLAANQDEINRIYERLQLQFQSIDQQDYSDAAQLSREIKQNFNAMKRLAQPDISAYTTFMMKYADEEAS</sequence>
<accession>A0AAW3MGT5</accession>
<keyword evidence="2" id="KW-0472">Membrane</keyword>
<proteinExistence type="predicted"/>
<feature type="region of interest" description="Disordered" evidence="1">
    <location>
        <begin position="48"/>
        <end position="76"/>
    </location>
</feature>
<evidence type="ECO:0000256" key="1">
    <source>
        <dbReference type="SAM" id="MobiDB-lite"/>
    </source>
</evidence>
<dbReference type="Proteomes" id="UP000072605">
    <property type="component" value="Unassembled WGS sequence"/>
</dbReference>
<evidence type="ECO:0000256" key="2">
    <source>
        <dbReference type="SAM" id="Phobius"/>
    </source>
</evidence>
<gene>
    <name evidence="3" type="ORF">RSA11_04570</name>
</gene>
<keyword evidence="2" id="KW-1133">Transmembrane helix</keyword>
<feature type="compositionally biased region" description="Low complexity" evidence="1">
    <location>
        <begin position="58"/>
        <end position="69"/>
    </location>
</feature>
<comment type="caution">
    <text evidence="3">The sequence shown here is derived from an EMBL/GenBank/DDBJ whole genome shotgun (WGS) entry which is preliminary data.</text>
</comment>
<organism evidence="3 4">
    <name type="scientific">Exiguobacterium indicum</name>
    <dbReference type="NCBI Taxonomy" id="296995"/>
    <lineage>
        <taxon>Bacteria</taxon>
        <taxon>Bacillati</taxon>
        <taxon>Bacillota</taxon>
        <taxon>Bacilli</taxon>
        <taxon>Bacillales</taxon>
        <taxon>Bacillales Family XII. Incertae Sedis</taxon>
        <taxon>Exiguobacterium</taxon>
    </lineage>
</organism>
<feature type="compositionally biased region" description="Basic and acidic residues" evidence="1">
    <location>
        <begin position="48"/>
        <end position="57"/>
    </location>
</feature>
<dbReference type="AlphaFoldDB" id="A0AAW3MGT5"/>
<dbReference type="RefSeq" id="WP_058713233.1">
    <property type="nucleotide sequence ID" value="NZ_LDQV01000012.1"/>
</dbReference>
<feature type="transmembrane region" description="Helical" evidence="2">
    <location>
        <begin position="20"/>
        <end position="37"/>
    </location>
</feature>
<dbReference type="EMBL" id="LDQV01000012">
    <property type="protein sequence ID" value="KTR27936.1"/>
    <property type="molecule type" value="Genomic_DNA"/>
</dbReference>
<name>A0AAW3MGT5_9BACL</name>